<evidence type="ECO:0000313" key="12">
    <source>
        <dbReference type="Proteomes" id="UP000178943"/>
    </source>
</evidence>
<sequence>MIDNLINLFRYRQLLYTLVVRELKARYRGSILGFFWSFANPLLLLIIYTIVFNYILAQRDPNTNPYSLFLFCGILPWTWFTSSLLQAANSVIDGGILIKKIIFPAEVLPFVSVLSNLVHFLLGLPILFGFMIYYRKGLTVNMLYFLVIVVIQLIFSLGLGLLLAALSVHFRDVKDLLANILTLWFFSTPIIYPFSSQIMDNSPYFKWVLKLNPMTYFMLGFQKAFFYGEPPLLKHIIIMFFGSLLLFWCGYFVFDRLRDSFAEEV</sequence>
<dbReference type="GO" id="GO:0043190">
    <property type="term" value="C:ATP-binding cassette (ABC) transporter complex"/>
    <property type="evidence" value="ECO:0007669"/>
    <property type="project" value="InterPro"/>
</dbReference>
<gene>
    <name evidence="11" type="ORF">A2Y62_21110</name>
</gene>
<dbReference type="Pfam" id="PF01061">
    <property type="entry name" value="ABC2_membrane"/>
    <property type="match status" value="1"/>
</dbReference>
<dbReference type="GO" id="GO:0015920">
    <property type="term" value="P:lipopolysaccharide transport"/>
    <property type="evidence" value="ECO:0007669"/>
    <property type="project" value="TreeGrafter"/>
</dbReference>
<dbReference type="GO" id="GO:0140359">
    <property type="term" value="F:ABC-type transporter activity"/>
    <property type="evidence" value="ECO:0007669"/>
    <property type="project" value="InterPro"/>
</dbReference>
<comment type="subcellular location">
    <subcellularLocation>
        <location evidence="1">Cell inner membrane</location>
        <topology evidence="1">Multi-pass membrane protein</topology>
    </subcellularLocation>
    <subcellularLocation>
        <location evidence="9">Cell membrane</location>
        <topology evidence="9">Multi-pass membrane protein</topology>
    </subcellularLocation>
</comment>
<evidence type="ECO:0000256" key="5">
    <source>
        <dbReference type="ARBA" id="ARBA00022519"/>
    </source>
</evidence>
<feature type="transmembrane region" description="Helical" evidence="9">
    <location>
        <begin position="34"/>
        <end position="56"/>
    </location>
</feature>
<dbReference type="STRING" id="1817863.A2Y62_21110"/>
<proteinExistence type="inferred from homology"/>
<keyword evidence="7 9" id="KW-1133">Transmembrane helix</keyword>
<dbReference type="InterPro" id="IPR047817">
    <property type="entry name" value="ABC2_TM_bact-type"/>
</dbReference>
<evidence type="ECO:0000256" key="4">
    <source>
        <dbReference type="ARBA" id="ARBA00022475"/>
    </source>
</evidence>
<organism evidence="11 12">
    <name type="scientific">Candidatus Fischerbacteria bacterium RBG_13_37_8</name>
    <dbReference type="NCBI Taxonomy" id="1817863"/>
    <lineage>
        <taxon>Bacteria</taxon>
        <taxon>Candidatus Fischeribacteriota</taxon>
    </lineage>
</organism>
<dbReference type="PRINTS" id="PR00164">
    <property type="entry name" value="ABC2TRNSPORT"/>
</dbReference>
<evidence type="ECO:0000256" key="6">
    <source>
        <dbReference type="ARBA" id="ARBA00022692"/>
    </source>
</evidence>
<evidence type="ECO:0000256" key="9">
    <source>
        <dbReference type="RuleBase" id="RU361157"/>
    </source>
</evidence>
<evidence type="ECO:0000256" key="2">
    <source>
        <dbReference type="ARBA" id="ARBA00007783"/>
    </source>
</evidence>
<feature type="transmembrane region" description="Helical" evidence="9">
    <location>
        <begin position="107"/>
        <end position="131"/>
    </location>
</feature>
<feature type="transmembrane region" description="Helical" evidence="9">
    <location>
        <begin position="232"/>
        <end position="254"/>
    </location>
</feature>
<evidence type="ECO:0000256" key="3">
    <source>
        <dbReference type="ARBA" id="ARBA00022448"/>
    </source>
</evidence>
<dbReference type="EMBL" id="MFGW01000226">
    <property type="protein sequence ID" value="OGF58988.1"/>
    <property type="molecule type" value="Genomic_DNA"/>
</dbReference>
<dbReference type="PROSITE" id="PS51012">
    <property type="entry name" value="ABC_TM2"/>
    <property type="match status" value="1"/>
</dbReference>
<protein>
    <recommendedName>
        <fullName evidence="9">Transport permease protein</fullName>
    </recommendedName>
</protein>
<dbReference type="AlphaFoldDB" id="A0A1F5V6R5"/>
<feature type="domain" description="ABC transmembrane type-2" evidence="10">
    <location>
        <begin position="32"/>
        <end position="257"/>
    </location>
</feature>
<evidence type="ECO:0000256" key="7">
    <source>
        <dbReference type="ARBA" id="ARBA00022989"/>
    </source>
</evidence>
<feature type="transmembrane region" description="Helical" evidence="9">
    <location>
        <begin position="143"/>
        <end position="170"/>
    </location>
</feature>
<evidence type="ECO:0000259" key="10">
    <source>
        <dbReference type="PROSITE" id="PS51012"/>
    </source>
</evidence>
<reference evidence="11 12" key="1">
    <citation type="journal article" date="2016" name="Nat. Commun.">
        <title>Thousands of microbial genomes shed light on interconnected biogeochemical processes in an aquifer system.</title>
        <authorList>
            <person name="Anantharaman K."/>
            <person name="Brown C.T."/>
            <person name="Hug L.A."/>
            <person name="Sharon I."/>
            <person name="Castelle C.J."/>
            <person name="Probst A.J."/>
            <person name="Thomas B.C."/>
            <person name="Singh A."/>
            <person name="Wilkins M.J."/>
            <person name="Karaoz U."/>
            <person name="Brodie E.L."/>
            <person name="Williams K.H."/>
            <person name="Hubbard S.S."/>
            <person name="Banfield J.F."/>
        </authorList>
    </citation>
    <scope>NUCLEOTIDE SEQUENCE [LARGE SCALE GENOMIC DNA]</scope>
</reference>
<keyword evidence="3 9" id="KW-0813">Transport</keyword>
<feature type="transmembrane region" description="Helical" evidence="9">
    <location>
        <begin position="176"/>
        <end position="195"/>
    </location>
</feature>
<keyword evidence="5" id="KW-0997">Cell inner membrane</keyword>
<name>A0A1F5V6R5_9BACT</name>
<comment type="caution">
    <text evidence="11">The sequence shown here is derived from an EMBL/GenBank/DDBJ whole genome shotgun (WGS) entry which is preliminary data.</text>
</comment>
<comment type="similarity">
    <text evidence="2 9">Belongs to the ABC-2 integral membrane protein family.</text>
</comment>
<keyword evidence="4 9" id="KW-1003">Cell membrane</keyword>
<dbReference type="PANTHER" id="PTHR30413:SF8">
    <property type="entry name" value="TRANSPORT PERMEASE PROTEIN"/>
    <property type="match status" value="1"/>
</dbReference>
<dbReference type="InterPro" id="IPR000412">
    <property type="entry name" value="ABC_2_transport"/>
</dbReference>
<keyword evidence="8 9" id="KW-0472">Membrane</keyword>
<accession>A0A1F5V6R5</accession>
<evidence type="ECO:0000256" key="1">
    <source>
        <dbReference type="ARBA" id="ARBA00004429"/>
    </source>
</evidence>
<feature type="transmembrane region" description="Helical" evidence="9">
    <location>
        <begin position="68"/>
        <end position="87"/>
    </location>
</feature>
<evidence type="ECO:0000256" key="8">
    <source>
        <dbReference type="ARBA" id="ARBA00023136"/>
    </source>
</evidence>
<dbReference type="PANTHER" id="PTHR30413">
    <property type="entry name" value="INNER MEMBRANE TRANSPORT PERMEASE"/>
    <property type="match status" value="1"/>
</dbReference>
<evidence type="ECO:0000313" key="11">
    <source>
        <dbReference type="EMBL" id="OGF58988.1"/>
    </source>
</evidence>
<keyword evidence="6 9" id="KW-0812">Transmembrane</keyword>
<dbReference type="Proteomes" id="UP000178943">
    <property type="component" value="Unassembled WGS sequence"/>
</dbReference>
<dbReference type="InterPro" id="IPR013525">
    <property type="entry name" value="ABC2_TM"/>
</dbReference>